<dbReference type="AlphaFoldDB" id="A0AAD9K6Y3"/>
<evidence type="ECO:0000313" key="1">
    <source>
        <dbReference type="EMBL" id="KAK2165133.1"/>
    </source>
</evidence>
<sequence length="77" mass="9026">LFVRCLDRRAAQVLEGKGIIIYFVAARPCEQITRPGHGKRKRQIGAFGERIPITMLREIDVYYFLIQSELIWRFTLS</sequence>
<name>A0AAD9K6Y3_9ANNE</name>
<keyword evidence="2" id="KW-1185">Reference proteome</keyword>
<dbReference type="EMBL" id="JAODUP010000054">
    <property type="protein sequence ID" value="KAK2165133.1"/>
    <property type="molecule type" value="Genomic_DNA"/>
</dbReference>
<comment type="caution">
    <text evidence="1">The sequence shown here is derived from an EMBL/GenBank/DDBJ whole genome shotgun (WGS) entry which is preliminary data.</text>
</comment>
<reference evidence="1" key="1">
    <citation type="journal article" date="2023" name="Mol. Biol. Evol.">
        <title>Third-Generation Sequencing Reveals the Adaptive Role of the Epigenome in Three Deep-Sea Polychaetes.</title>
        <authorList>
            <person name="Perez M."/>
            <person name="Aroh O."/>
            <person name="Sun Y."/>
            <person name="Lan Y."/>
            <person name="Juniper S.K."/>
            <person name="Young C.R."/>
            <person name="Angers B."/>
            <person name="Qian P.Y."/>
        </authorList>
    </citation>
    <scope>NUCLEOTIDE SEQUENCE</scope>
    <source>
        <strain evidence="1">P08H-3</strain>
    </source>
</reference>
<evidence type="ECO:0000313" key="2">
    <source>
        <dbReference type="Proteomes" id="UP001208570"/>
    </source>
</evidence>
<gene>
    <name evidence="1" type="ORF">LSH36_54g02026</name>
</gene>
<feature type="non-terminal residue" evidence="1">
    <location>
        <position position="1"/>
    </location>
</feature>
<proteinExistence type="predicted"/>
<accession>A0AAD9K6Y3</accession>
<organism evidence="1 2">
    <name type="scientific">Paralvinella palmiformis</name>
    <dbReference type="NCBI Taxonomy" id="53620"/>
    <lineage>
        <taxon>Eukaryota</taxon>
        <taxon>Metazoa</taxon>
        <taxon>Spiralia</taxon>
        <taxon>Lophotrochozoa</taxon>
        <taxon>Annelida</taxon>
        <taxon>Polychaeta</taxon>
        <taxon>Sedentaria</taxon>
        <taxon>Canalipalpata</taxon>
        <taxon>Terebellida</taxon>
        <taxon>Terebelliformia</taxon>
        <taxon>Alvinellidae</taxon>
        <taxon>Paralvinella</taxon>
    </lineage>
</organism>
<dbReference type="Proteomes" id="UP001208570">
    <property type="component" value="Unassembled WGS sequence"/>
</dbReference>
<protein>
    <submittedName>
        <fullName evidence="1">Uncharacterized protein</fullName>
    </submittedName>
</protein>